<dbReference type="InterPro" id="IPR012893">
    <property type="entry name" value="HipA-like_C"/>
</dbReference>
<evidence type="ECO:0000256" key="1">
    <source>
        <dbReference type="ARBA" id="ARBA00010164"/>
    </source>
</evidence>
<feature type="domain" description="HipA N-terminal subdomain 1" evidence="5">
    <location>
        <begin position="3"/>
        <end position="103"/>
    </location>
</feature>
<dbReference type="Proteomes" id="UP000013047">
    <property type="component" value="Unassembled WGS sequence"/>
</dbReference>
<keyword evidence="3" id="KW-0418">Kinase</keyword>
<keyword evidence="7" id="KW-1185">Reference proteome</keyword>
<dbReference type="Pfam" id="PF13657">
    <property type="entry name" value="Couple_hipA"/>
    <property type="match status" value="1"/>
</dbReference>
<protein>
    <recommendedName>
        <fullName evidence="8">HipA domain-containing protein</fullName>
    </recommendedName>
</protein>
<evidence type="ECO:0000259" key="5">
    <source>
        <dbReference type="Pfam" id="PF13657"/>
    </source>
</evidence>
<keyword evidence="2" id="KW-0808">Transferase</keyword>
<dbReference type="GO" id="GO:0005829">
    <property type="term" value="C:cytosol"/>
    <property type="evidence" value="ECO:0007669"/>
    <property type="project" value="TreeGrafter"/>
</dbReference>
<evidence type="ECO:0000313" key="7">
    <source>
        <dbReference type="Proteomes" id="UP000013047"/>
    </source>
</evidence>
<dbReference type="Gene3D" id="1.10.1070.20">
    <property type="match status" value="1"/>
</dbReference>
<feature type="domain" description="HipA-like C-terminal" evidence="4">
    <location>
        <begin position="144"/>
        <end position="372"/>
    </location>
</feature>
<comment type="caution">
    <text evidence="6">The sequence shown here is derived from an EMBL/GenBank/DDBJ whole genome shotgun (WGS) entry which is preliminary data.</text>
</comment>
<dbReference type="PANTHER" id="PTHR37419:SF1">
    <property type="entry name" value="SERINE_THREONINE-PROTEIN KINASE TOXIN HIPA"/>
    <property type="match status" value="1"/>
</dbReference>
<dbReference type="Pfam" id="PF07804">
    <property type="entry name" value="HipA_C"/>
    <property type="match status" value="1"/>
</dbReference>
<proteinExistence type="inferred from homology"/>
<accession>N6ZXT9</accession>
<dbReference type="InterPro" id="IPR017508">
    <property type="entry name" value="HipA_N1"/>
</dbReference>
<evidence type="ECO:0000256" key="3">
    <source>
        <dbReference type="ARBA" id="ARBA00022777"/>
    </source>
</evidence>
<dbReference type="InterPro" id="IPR052028">
    <property type="entry name" value="HipA_Ser/Thr_kinase"/>
</dbReference>
<dbReference type="EMBL" id="AMXF01000074">
    <property type="protein sequence ID" value="ENO96924.1"/>
    <property type="molecule type" value="Genomic_DNA"/>
</dbReference>
<dbReference type="RefSeq" id="WP_004363401.1">
    <property type="nucleotide sequence ID" value="NZ_AMXF01000074.1"/>
</dbReference>
<dbReference type="GO" id="GO:0004674">
    <property type="term" value="F:protein serine/threonine kinase activity"/>
    <property type="evidence" value="ECO:0007669"/>
    <property type="project" value="TreeGrafter"/>
</dbReference>
<evidence type="ECO:0000259" key="4">
    <source>
        <dbReference type="Pfam" id="PF07804"/>
    </source>
</evidence>
<dbReference type="AlphaFoldDB" id="N6ZXT9"/>
<evidence type="ECO:0000313" key="6">
    <source>
        <dbReference type="EMBL" id="ENO96924.1"/>
    </source>
</evidence>
<reference evidence="6 7" key="1">
    <citation type="submission" date="2012-09" db="EMBL/GenBank/DDBJ databases">
        <title>Draft Genome Sequences of 6 Strains from Genus Thauera.</title>
        <authorList>
            <person name="Liu B."/>
            <person name="Shapleigh J.P."/>
            <person name="Frostegard A.H."/>
        </authorList>
    </citation>
    <scope>NUCLEOTIDE SEQUENCE [LARGE SCALE GENOMIC DNA]</scope>
    <source>
        <strain evidence="6 7">B4P</strain>
    </source>
</reference>
<comment type="similarity">
    <text evidence="1">Belongs to the HipA Ser/Thr kinase family.</text>
</comment>
<organism evidence="6 7">
    <name type="scientific">Thauera phenylacetica B4P</name>
    <dbReference type="NCBI Taxonomy" id="1234382"/>
    <lineage>
        <taxon>Bacteria</taxon>
        <taxon>Pseudomonadati</taxon>
        <taxon>Pseudomonadota</taxon>
        <taxon>Betaproteobacteria</taxon>
        <taxon>Rhodocyclales</taxon>
        <taxon>Zoogloeaceae</taxon>
        <taxon>Thauera</taxon>
    </lineage>
</organism>
<gene>
    <name evidence="6" type="ORF">C667_11467</name>
</gene>
<dbReference type="PANTHER" id="PTHR37419">
    <property type="entry name" value="SERINE/THREONINE-PROTEIN KINASE TOXIN HIPA"/>
    <property type="match status" value="1"/>
</dbReference>
<evidence type="ECO:0008006" key="8">
    <source>
        <dbReference type="Google" id="ProtNLM"/>
    </source>
</evidence>
<name>N6ZXT9_9RHOO</name>
<sequence>MMLKVWADGVLSGRLDRVGSDPRRCAFAYDPAARPSEAVSLTMPLKLAGYEYPDGLHPVFQMNLPEGRLRAVLERRFRKTVPGFDDLALLKIVGPAQIGRLRYGEESANAGGTQPMQSVAEILAYGGAEDLFADLVERFATSSGVSGVQPKVLVRDERAWSLSGDGRRSLTVRGATHIVKTWEADEFPELAANEYFCLQVALRAGLPVPAHALSDNGRFLVVERFDLDETGRYLGFEDACVLQGLPVAAKYDGSYEALAKTLACFVSPGQRLQTLAHLFRLLAVCCALRNGDAHLKNFGVVYEAPDHPVGCAPAYDIVTTQVYLPRDVMALTLDGRKSWPSAKVMLQFAQRHCGLGGAQAREILSEVADAVADVGAGMLVEAGMRGGFGPIAQAMRQVWDQGVTRSLVE</sequence>
<evidence type="ECO:0000256" key="2">
    <source>
        <dbReference type="ARBA" id="ARBA00022679"/>
    </source>
</evidence>